<comment type="caution">
    <text evidence="1">The sequence shown here is derived from an EMBL/GenBank/DDBJ whole genome shotgun (WGS) entry which is preliminary data.</text>
</comment>
<evidence type="ECO:0000313" key="2">
    <source>
        <dbReference type="Proteomes" id="UP001150603"/>
    </source>
</evidence>
<dbReference type="EMBL" id="JANBPW010000902">
    <property type="protein sequence ID" value="KAJ1947831.1"/>
    <property type="molecule type" value="Genomic_DNA"/>
</dbReference>
<accession>A0ACC1JCP1</accession>
<protein>
    <submittedName>
        <fullName evidence="1">Uncharacterized protein</fullName>
    </submittedName>
</protein>
<sequence length="295" mass="33702">MGNTTGGKTYLVGAEGREQIKRMMSLGKSQQAILDFGSDNGLDIPASESIYGVLDMLGKKRRDIHAAALDSVMHAAMNRIKGEPLPLDQHLALLANVKHYLAVPQLREIPLMLLAKWPDNVPEDYRETIRGNKQLYEACDVNVKRALWREDLPLFQQHMRPLLAKYVADNQLRTMSQEICGTRAHEYSRRRRENQVLLDIARSINRDLHLYNATLGMIREMFTVTQDPALGTLRLDLAMVMHESDLRLITESDVCHGLAWSLDACIMRQTLDARRIHGIREFFDSIYSENQLYGE</sequence>
<gene>
    <name evidence="1" type="ORF">FBU59_001835</name>
</gene>
<reference evidence="1" key="1">
    <citation type="submission" date="2022-07" db="EMBL/GenBank/DDBJ databases">
        <title>Phylogenomic reconstructions and comparative analyses of Kickxellomycotina fungi.</title>
        <authorList>
            <person name="Reynolds N.K."/>
            <person name="Stajich J.E."/>
            <person name="Barry K."/>
            <person name="Grigoriev I.V."/>
            <person name="Crous P."/>
            <person name="Smith M.E."/>
        </authorList>
    </citation>
    <scope>NUCLEOTIDE SEQUENCE</scope>
    <source>
        <strain evidence="1">NRRL 5244</strain>
    </source>
</reference>
<organism evidence="1 2">
    <name type="scientific">Linderina macrospora</name>
    <dbReference type="NCBI Taxonomy" id="4868"/>
    <lineage>
        <taxon>Eukaryota</taxon>
        <taxon>Fungi</taxon>
        <taxon>Fungi incertae sedis</taxon>
        <taxon>Zoopagomycota</taxon>
        <taxon>Kickxellomycotina</taxon>
        <taxon>Kickxellomycetes</taxon>
        <taxon>Kickxellales</taxon>
        <taxon>Kickxellaceae</taxon>
        <taxon>Linderina</taxon>
    </lineage>
</organism>
<dbReference type="Proteomes" id="UP001150603">
    <property type="component" value="Unassembled WGS sequence"/>
</dbReference>
<feature type="non-terminal residue" evidence="1">
    <location>
        <position position="295"/>
    </location>
</feature>
<name>A0ACC1JCP1_9FUNG</name>
<proteinExistence type="predicted"/>
<evidence type="ECO:0000313" key="1">
    <source>
        <dbReference type="EMBL" id="KAJ1947831.1"/>
    </source>
</evidence>
<keyword evidence="2" id="KW-1185">Reference proteome</keyword>